<accession>A0A1J7JAR3</accession>
<dbReference type="OrthoDB" id="4703408at2759"/>
<dbReference type="Proteomes" id="UP000182658">
    <property type="component" value="Unassembled WGS sequence"/>
</dbReference>
<name>A0A1J7JAR3_9PEZI</name>
<dbReference type="EMBL" id="KV875103">
    <property type="protein sequence ID" value="OIW24658.1"/>
    <property type="molecule type" value="Genomic_DNA"/>
</dbReference>
<reference evidence="1 2" key="1">
    <citation type="submission" date="2016-10" db="EMBL/GenBank/DDBJ databases">
        <title>Draft genome sequence of Coniochaeta ligniaria NRRL30616, a lignocellulolytic fungus for bioabatement of inhibitors in plant biomass hydrolysates.</title>
        <authorList>
            <consortium name="DOE Joint Genome Institute"/>
            <person name="Jimenez D.J."/>
            <person name="Hector R.E."/>
            <person name="Riley R."/>
            <person name="Sun H."/>
            <person name="Grigoriev I.V."/>
            <person name="Van Elsas J.D."/>
            <person name="Nichols N.N."/>
        </authorList>
    </citation>
    <scope>NUCLEOTIDE SEQUENCE [LARGE SCALE GENOMIC DNA]</scope>
    <source>
        <strain evidence="1 2">NRRL 30616</strain>
    </source>
</reference>
<dbReference type="STRING" id="1408157.A0A1J7JAR3"/>
<evidence type="ECO:0000313" key="1">
    <source>
        <dbReference type="EMBL" id="OIW24658.1"/>
    </source>
</evidence>
<keyword evidence="2" id="KW-1185">Reference proteome</keyword>
<dbReference type="InParanoid" id="A0A1J7JAR3"/>
<proteinExistence type="predicted"/>
<sequence length="243" mass="27599">MCYIVITHTMRCDVRPIVAIDFDCTNPSVDPYATPGACQCQGRDAEIRLRLRCGFGHNCCYISHSKKTSCGVEDCKEPVLFHKYIRRSISSKGLFGDCPAQESDSWPTFPVIDGHLCELNLAPRMTAEFVRTREKLLAGSKSLYELANQWADNMSEVILKARRLHDLVHVSNRPSSEQYDTRCLIRYESDNFLSESNRLLRQTIDIRDDVARSFFQLLLLEGDGQGTITGLLPPGRVARLYFI</sequence>
<dbReference type="AlphaFoldDB" id="A0A1J7JAR3"/>
<gene>
    <name evidence="1" type="ORF">CONLIGDRAFT_102153</name>
</gene>
<protein>
    <submittedName>
        <fullName evidence="1">Uncharacterized protein</fullName>
    </submittedName>
</protein>
<organism evidence="1 2">
    <name type="scientific">Coniochaeta ligniaria NRRL 30616</name>
    <dbReference type="NCBI Taxonomy" id="1408157"/>
    <lineage>
        <taxon>Eukaryota</taxon>
        <taxon>Fungi</taxon>
        <taxon>Dikarya</taxon>
        <taxon>Ascomycota</taxon>
        <taxon>Pezizomycotina</taxon>
        <taxon>Sordariomycetes</taxon>
        <taxon>Sordariomycetidae</taxon>
        <taxon>Coniochaetales</taxon>
        <taxon>Coniochaetaceae</taxon>
        <taxon>Coniochaeta</taxon>
    </lineage>
</organism>
<evidence type="ECO:0000313" key="2">
    <source>
        <dbReference type="Proteomes" id="UP000182658"/>
    </source>
</evidence>